<sequence>MTSWFGPILWNCNRLNITTANMQFLWATMWIFGCRKPRMVVSGINRNFLDQIARNPDMIRPGFLTY</sequence>
<proteinExistence type="predicted"/>
<dbReference type="HOGENOM" id="CLU_2827046_0_0_9"/>
<organism evidence="1 2">
    <name type="scientific">Paenibacillus larvae subsp. larvae DSM 25430</name>
    <dbReference type="NCBI Taxonomy" id="697284"/>
    <lineage>
        <taxon>Bacteria</taxon>
        <taxon>Bacillati</taxon>
        <taxon>Bacillota</taxon>
        <taxon>Bacilli</taxon>
        <taxon>Bacillales</taxon>
        <taxon>Paenibacillaceae</taxon>
        <taxon>Paenibacillus</taxon>
    </lineage>
</organism>
<dbReference type="EMBL" id="CP003355">
    <property type="protein sequence ID" value="AHD06930.1"/>
    <property type="molecule type" value="Genomic_DNA"/>
</dbReference>
<dbReference type="KEGG" id="plv:ERIC2_c31791"/>
<keyword evidence="2" id="KW-1185">Reference proteome</keyword>
<accession>V9WB34</accession>
<evidence type="ECO:0000313" key="2">
    <source>
        <dbReference type="Proteomes" id="UP000029431"/>
    </source>
</evidence>
<dbReference type="AlphaFoldDB" id="V9WB34"/>
<name>V9WB34_9BACL</name>
<reference evidence="1 2" key="1">
    <citation type="journal article" date="2014" name="PLoS ONE">
        <title>How to Kill the Honey Bee Larva: Genomic Potential and Virulence Mechanisms of Paenibacillus larvae.</title>
        <authorList>
            <person name="Djukic M."/>
            <person name="Brzuszkiewicz E."/>
            <person name="Funfhaus A."/>
            <person name="Voss J."/>
            <person name="Gollnow K."/>
            <person name="Poppinga L."/>
            <person name="Liesegang H."/>
            <person name="Garcia-Gonzalez E."/>
            <person name="Genersch E."/>
            <person name="Daniel R."/>
        </authorList>
    </citation>
    <scope>NUCLEOTIDE SEQUENCE [LARGE SCALE GENOMIC DNA]</scope>
    <source>
        <strain evidence="1 2">DSM 25430</strain>
    </source>
</reference>
<dbReference type="Proteomes" id="UP000029431">
    <property type="component" value="Chromosome"/>
</dbReference>
<gene>
    <name evidence="1" type="ORF">ERIC2_c31791</name>
</gene>
<evidence type="ECO:0000313" key="1">
    <source>
        <dbReference type="EMBL" id="AHD06930.1"/>
    </source>
</evidence>
<protein>
    <submittedName>
        <fullName evidence="1">Uncharacterized protein</fullName>
    </submittedName>
</protein>